<keyword evidence="2" id="KW-1185">Reference proteome</keyword>
<accession>A0A2A2KRP5</accession>
<reference evidence="1 2" key="1">
    <citation type="journal article" date="2017" name="Curr. Biol.">
        <title>Genome architecture and evolution of a unichromosomal asexual nematode.</title>
        <authorList>
            <person name="Fradin H."/>
            <person name="Zegar C."/>
            <person name="Gutwein M."/>
            <person name="Lucas J."/>
            <person name="Kovtun M."/>
            <person name="Corcoran D."/>
            <person name="Baugh L.R."/>
            <person name="Kiontke K."/>
            <person name="Gunsalus K."/>
            <person name="Fitch D.H."/>
            <person name="Piano F."/>
        </authorList>
    </citation>
    <scope>NUCLEOTIDE SEQUENCE [LARGE SCALE GENOMIC DNA]</scope>
    <source>
        <strain evidence="1">PF1309</strain>
    </source>
</reference>
<evidence type="ECO:0000313" key="2">
    <source>
        <dbReference type="Proteomes" id="UP000218231"/>
    </source>
</evidence>
<dbReference type="Proteomes" id="UP000218231">
    <property type="component" value="Unassembled WGS sequence"/>
</dbReference>
<evidence type="ECO:0000313" key="1">
    <source>
        <dbReference type="EMBL" id="PAV76622.1"/>
    </source>
</evidence>
<name>A0A2A2KRP5_9BILA</name>
<dbReference type="EMBL" id="LIAE01007859">
    <property type="protein sequence ID" value="PAV76622.1"/>
    <property type="molecule type" value="Genomic_DNA"/>
</dbReference>
<sequence>MFFMCGDFLNFWTCSLRNLDSLQRVLSHCPHADALCLLRACSPLTALIQHYAHLQPGATFDNVDIVADVKQNSFSGRIFVAYLLDVGSEQMRDTINVSFFSRQKATRCRNRVDIDQVDMYSQIEHIKQQWNDSIVSRRAALSSHASDPAQPLSRLPDFPGNFAFCSDYPDRLVSAFLCTIQTFFHNSTLSSSILNINSCKVASEVLEIFKAGNVRVEGKTLMFDDQTALLSGFHNSPTFYTKNVTTLDLTCSELPIDYLSQESLADTEVLVCSNGHLPWNELARVAAEEVRIEAEHDNFELVLSNIAQFFKSIFDTRKLLSCWEIRFLSPYNETMTMGTFEMLCAIIDRVPMQSRTIVSDNYALICTSARAYGIRVDHESGCHRLSIFKYICKA</sequence>
<dbReference type="AlphaFoldDB" id="A0A2A2KRP5"/>
<proteinExistence type="predicted"/>
<organism evidence="1 2">
    <name type="scientific">Diploscapter pachys</name>
    <dbReference type="NCBI Taxonomy" id="2018661"/>
    <lineage>
        <taxon>Eukaryota</taxon>
        <taxon>Metazoa</taxon>
        <taxon>Ecdysozoa</taxon>
        <taxon>Nematoda</taxon>
        <taxon>Chromadorea</taxon>
        <taxon>Rhabditida</taxon>
        <taxon>Rhabditina</taxon>
        <taxon>Rhabditomorpha</taxon>
        <taxon>Rhabditoidea</taxon>
        <taxon>Rhabditidae</taxon>
        <taxon>Diploscapter</taxon>
    </lineage>
</organism>
<gene>
    <name evidence="1" type="ORF">WR25_04760</name>
</gene>
<protein>
    <submittedName>
        <fullName evidence="1">Uncharacterized protein</fullName>
    </submittedName>
</protein>
<comment type="caution">
    <text evidence="1">The sequence shown here is derived from an EMBL/GenBank/DDBJ whole genome shotgun (WGS) entry which is preliminary data.</text>
</comment>